<gene>
    <name evidence="4" type="ORF">SG35_016245</name>
</gene>
<evidence type="ECO:0000313" key="4">
    <source>
        <dbReference type="EMBL" id="WDD96909.1"/>
    </source>
</evidence>
<dbReference type="KEGG" id="tact:SG35_016245"/>
<dbReference type="PANTHER" id="PTHR10009">
    <property type="entry name" value="PROTEIN YELLOW-RELATED"/>
    <property type="match status" value="1"/>
</dbReference>
<dbReference type="InterPro" id="IPR011042">
    <property type="entry name" value="6-blade_b-propeller_TolB-like"/>
</dbReference>
<reference evidence="4 5" key="1">
    <citation type="journal article" date="2015" name="Genome Announc.">
        <title>Draft Genome Sequences of Marine Isolates of Thalassomonas viridans and Thalassomonas actiniarum.</title>
        <authorList>
            <person name="Olonade I."/>
            <person name="van Zyl L.J."/>
            <person name="Trindade M."/>
        </authorList>
    </citation>
    <scope>NUCLEOTIDE SEQUENCE [LARGE SCALE GENOMIC DNA]</scope>
    <source>
        <strain evidence="4 5">A5K-106</strain>
    </source>
</reference>
<dbReference type="Pfam" id="PF03022">
    <property type="entry name" value="MRJP"/>
    <property type="match status" value="1"/>
</dbReference>
<evidence type="ECO:0000313" key="5">
    <source>
        <dbReference type="Proteomes" id="UP000032568"/>
    </source>
</evidence>
<dbReference type="AlphaFoldDB" id="A0AAF0C1N8"/>
<dbReference type="EMBL" id="CP059735">
    <property type="protein sequence ID" value="WDD96909.1"/>
    <property type="molecule type" value="Genomic_DNA"/>
</dbReference>
<evidence type="ECO:0000256" key="2">
    <source>
        <dbReference type="ARBA" id="ARBA00022525"/>
    </source>
</evidence>
<evidence type="ECO:0000256" key="1">
    <source>
        <dbReference type="ARBA" id="ARBA00004613"/>
    </source>
</evidence>
<dbReference type="RefSeq" id="WP_053043495.1">
    <property type="nucleotide sequence ID" value="NZ_CP059735.1"/>
</dbReference>
<protein>
    <recommendedName>
        <fullName evidence="6">Major royal jelly protein</fullName>
    </recommendedName>
</protein>
<keyword evidence="3" id="KW-0732">Signal</keyword>
<evidence type="ECO:0008006" key="6">
    <source>
        <dbReference type="Google" id="ProtNLM"/>
    </source>
</evidence>
<evidence type="ECO:0000256" key="3">
    <source>
        <dbReference type="SAM" id="SignalP"/>
    </source>
</evidence>
<dbReference type="PANTHER" id="PTHR10009:SF18">
    <property type="entry name" value="PROTEIN YELLOW-LIKE PROTEIN"/>
    <property type="match status" value="1"/>
</dbReference>
<dbReference type="Proteomes" id="UP000032568">
    <property type="component" value="Chromosome"/>
</dbReference>
<comment type="subcellular location">
    <subcellularLocation>
        <location evidence="1">Secreted</location>
    </subcellularLocation>
</comment>
<dbReference type="Gene3D" id="2.120.10.30">
    <property type="entry name" value="TolB, C-terminal domain"/>
    <property type="match status" value="1"/>
</dbReference>
<feature type="chain" id="PRO_5042212088" description="Major royal jelly protein" evidence="3">
    <location>
        <begin position="23"/>
        <end position="330"/>
    </location>
</feature>
<dbReference type="GO" id="GO:0005576">
    <property type="term" value="C:extracellular region"/>
    <property type="evidence" value="ECO:0007669"/>
    <property type="project" value="UniProtKB-SubCell"/>
</dbReference>
<reference evidence="4 5" key="2">
    <citation type="journal article" date="2022" name="Mar. Drugs">
        <title>Bioassay-Guided Fractionation Leads to the Detection of Cholic Acid Generated by the Rare Thalassomonas sp.</title>
        <authorList>
            <person name="Pheiffer F."/>
            <person name="Schneider Y.K."/>
            <person name="Hansen E.H."/>
            <person name="Andersen J.H."/>
            <person name="Isaksson J."/>
            <person name="Busche T."/>
            <person name="R C."/>
            <person name="Kalinowski J."/>
            <person name="Zyl L.V."/>
            <person name="Trindade M."/>
        </authorList>
    </citation>
    <scope>NUCLEOTIDE SEQUENCE [LARGE SCALE GENOMIC DNA]</scope>
    <source>
        <strain evidence="4 5">A5K-106</strain>
    </source>
</reference>
<keyword evidence="5" id="KW-1185">Reference proteome</keyword>
<accession>A0AAF0C1N8</accession>
<name>A0AAF0C1N8_9GAMM</name>
<dbReference type="InterPro" id="IPR017996">
    <property type="entry name" value="MRJP/yellow-related"/>
</dbReference>
<keyword evidence="2" id="KW-0964">Secreted</keyword>
<dbReference type="SUPFAM" id="SSF63829">
    <property type="entry name" value="Calcium-dependent phosphotriesterase"/>
    <property type="match status" value="1"/>
</dbReference>
<feature type="signal peptide" evidence="3">
    <location>
        <begin position="1"/>
        <end position="22"/>
    </location>
</feature>
<proteinExistence type="predicted"/>
<sequence>MKYLKAFSAAVMIIFVLNPALATSKLEVYAELTTANPPGNIAVSENGRKFISIHGFYGNELKLAELMNDGSVRPYPNKTWAYAPKNGGDGLHNVLGVNVDKNNILWLLDASGKDRPGKLVGWDVENEKLAKLIYLPKPVIVENSFLNDLAVDADNGYIYIADTAGQEAVIIVVDIKSGYARRVLQSSVFTLPEDIDMVIDEHTVMLEGAAVRLGVNPITIDPTNKWLYFGAMNGTSVYRVDTKHLGDETLSHAELVKEIERYGTKPLSDGITVDGSGNVYVSSITDNSIGVTLANGEYKTLFSSNELSWPDGLAFGPDNYALSRYCNQQA</sequence>
<organism evidence="4 5">
    <name type="scientific">Thalassomonas actiniarum</name>
    <dbReference type="NCBI Taxonomy" id="485447"/>
    <lineage>
        <taxon>Bacteria</taxon>
        <taxon>Pseudomonadati</taxon>
        <taxon>Pseudomonadota</taxon>
        <taxon>Gammaproteobacteria</taxon>
        <taxon>Alteromonadales</taxon>
        <taxon>Colwelliaceae</taxon>
        <taxon>Thalassomonas</taxon>
    </lineage>
</organism>